<evidence type="ECO:0000313" key="4">
    <source>
        <dbReference type="Proteomes" id="UP000258309"/>
    </source>
</evidence>
<keyword evidence="2" id="KW-0472">Membrane</keyword>
<feature type="non-terminal residue" evidence="3">
    <location>
        <position position="362"/>
    </location>
</feature>
<dbReference type="Proteomes" id="UP000258309">
    <property type="component" value="Unassembled WGS sequence"/>
</dbReference>
<feature type="compositionally biased region" description="Polar residues" evidence="1">
    <location>
        <begin position="281"/>
        <end position="290"/>
    </location>
</feature>
<reference evidence="3 4" key="1">
    <citation type="submission" date="2018-05" db="EMBL/GenBank/DDBJ databases">
        <title>Draft genome sequence of Scytalidium lignicola DSM 105466, a ubiquitous saprotrophic fungus.</title>
        <authorList>
            <person name="Buettner E."/>
            <person name="Gebauer A.M."/>
            <person name="Hofrichter M."/>
            <person name="Liers C."/>
            <person name="Kellner H."/>
        </authorList>
    </citation>
    <scope>NUCLEOTIDE SEQUENCE [LARGE SCALE GENOMIC DNA]</scope>
    <source>
        <strain evidence="3 4">DSM 105466</strain>
    </source>
</reference>
<feature type="region of interest" description="Disordered" evidence="1">
    <location>
        <begin position="271"/>
        <end position="343"/>
    </location>
</feature>
<dbReference type="AlphaFoldDB" id="A0A3E2GVD5"/>
<accession>A0A3E2GVD5</accession>
<proteinExistence type="predicted"/>
<sequence length="362" mass="39711">MGVIKRVTGTHVLTNREDMGENDASFGVRKNSSEATNNLNVTTGHSTTTITTNSIVKSPPRLEDLPQDKIISSHPNSQPKDSPNMPPSLVGGEREHRDVVAPRNEAADISYDDTEIFPEIEIADSRIKPKSRRDQKHFATHDVENILQVLNGAQQQNGDIYSIIASTLASDSSNEDSVWKPIFSGYNTPPSFDSLARRDDIPLDFDPSFVTDHPEGSIKIIYDDGKCKNCWGDWLVIGLLVLPFLLLLICCAICSIKHYIQKKIKERAERKADSATHGIGLQTSRTSIDNPTQPQTTTTTTTSNPSFTIDNQSSICPRLETTAPRTVGPATPPPAYGANPSAILSSDQFENSLDYASTLYLT</sequence>
<gene>
    <name evidence="3" type="ORF">B7463_g11273</name>
</gene>
<feature type="non-terminal residue" evidence="3">
    <location>
        <position position="1"/>
    </location>
</feature>
<evidence type="ECO:0000256" key="1">
    <source>
        <dbReference type="SAM" id="MobiDB-lite"/>
    </source>
</evidence>
<name>A0A3E2GVD5_SCYLI</name>
<evidence type="ECO:0000256" key="2">
    <source>
        <dbReference type="SAM" id="Phobius"/>
    </source>
</evidence>
<evidence type="ECO:0000313" key="3">
    <source>
        <dbReference type="EMBL" id="RFU25066.1"/>
    </source>
</evidence>
<keyword evidence="2" id="KW-0812">Transmembrane</keyword>
<feature type="compositionally biased region" description="Low complexity" evidence="1">
    <location>
        <begin position="291"/>
        <end position="302"/>
    </location>
</feature>
<protein>
    <submittedName>
        <fullName evidence="3">Uncharacterized protein</fullName>
    </submittedName>
</protein>
<feature type="region of interest" description="Disordered" evidence="1">
    <location>
        <begin position="36"/>
        <end position="97"/>
    </location>
</feature>
<feature type="compositionally biased region" description="Polar residues" evidence="1">
    <location>
        <begin position="303"/>
        <end position="315"/>
    </location>
</feature>
<feature type="compositionally biased region" description="Low complexity" evidence="1">
    <location>
        <begin position="40"/>
        <end position="56"/>
    </location>
</feature>
<keyword evidence="2" id="KW-1133">Transmembrane helix</keyword>
<dbReference type="EMBL" id="NCSJ02000368">
    <property type="protein sequence ID" value="RFU25066.1"/>
    <property type="molecule type" value="Genomic_DNA"/>
</dbReference>
<keyword evidence="4" id="KW-1185">Reference proteome</keyword>
<feature type="transmembrane region" description="Helical" evidence="2">
    <location>
        <begin position="234"/>
        <end position="260"/>
    </location>
</feature>
<organism evidence="3 4">
    <name type="scientific">Scytalidium lignicola</name>
    <name type="common">Hyphomycete</name>
    <dbReference type="NCBI Taxonomy" id="5539"/>
    <lineage>
        <taxon>Eukaryota</taxon>
        <taxon>Fungi</taxon>
        <taxon>Dikarya</taxon>
        <taxon>Ascomycota</taxon>
        <taxon>Pezizomycotina</taxon>
        <taxon>Leotiomycetes</taxon>
        <taxon>Leotiomycetes incertae sedis</taxon>
        <taxon>Scytalidium</taxon>
    </lineage>
</organism>
<comment type="caution">
    <text evidence="3">The sequence shown here is derived from an EMBL/GenBank/DDBJ whole genome shotgun (WGS) entry which is preliminary data.</text>
</comment>